<dbReference type="CDD" id="cd24054">
    <property type="entry name" value="ASKHA_NBD_AaPPX-GppA_MtPPX2-like"/>
    <property type="match status" value="1"/>
</dbReference>
<organism evidence="2 3">
    <name type="scientific">Hydrogenothermus marinus</name>
    <dbReference type="NCBI Taxonomy" id="133270"/>
    <lineage>
        <taxon>Bacteria</taxon>
        <taxon>Pseudomonadati</taxon>
        <taxon>Aquificota</taxon>
        <taxon>Aquificia</taxon>
        <taxon>Aquificales</taxon>
        <taxon>Hydrogenothermaceae</taxon>
        <taxon>Hydrogenothermus</taxon>
    </lineage>
</organism>
<feature type="domain" description="Ppx/GppA phosphatase N-terminal" evidence="1">
    <location>
        <begin position="35"/>
        <end position="314"/>
    </location>
</feature>
<evidence type="ECO:0000313" key="2">
    <source>
        <dbReference type="EMBL" id="RMA92470.1"/>
    </source>
</evidence>
<protein>
    <submittedName>
        <fullName evidence="2">Exopolyphosphatase/guanosine-5'-triphosphate, 3'-diphosphate pyrophosphatase</fullName>
    </submittedName>
</protein>
<dbReference type="Pfam" id="PF02541">
    <property type="entry name" value="Ppx-GppA"/>
    <property type="match status" value="1"/>
</dbReference>
<dbReference type="InterPro" id="IPR043129">
    <property type="entry name" value="ATPase_NBD"/>
</dbReference>
<dbReference type="AlphaFoldDB" id="A0A3M0B4Z4"/>
<reference evidence="2 3" key="1">
    <citation type="submission" date="2018-10" db="EMBL/GenBank/DDBJ databases">
        <title>Genomic Encyclopedia of Archaeal and Bacterial Type Strains, Phase II (KMG-II): from individual species to whole genera.</title>
        <authorList>
            <person name="Goeker M."/>
        </authorList>
    </citation>
    <scope>NUCLEOTIDE SEQUENCE [LARGE SCALE GENOMIC DNA]</scope>
    <source>
        <strain evidence="2 3">VM1</strain>
    </source>
</reference>
<dbReference type="RefSeq" id="WP_121923808.1">
    <property type="nucleotide sequence ID" value="NZ_REFO01000018.1"/>
</dbReference>
<dbReference type="EMBL" id="REFO01000018">
    <property type="protein sequence ID" value="RMA92470.1"/>
    <property type="molecule type" value="Genomic_DNA"/>
</dbReference>
<dbReference type="PANTHER" id="PTHR30005">
    <property type="entry name" value="EXOPOLYPHOSPHATASE"/>
    <property type="match status" value="1"/>
</dbReference>
<dbReference type="PANTHER" id="PTHR30005:SF0">
    <property type="entry name" value="RETROGRADE REGULATION PROTEIN 2"/>
    <property type="match status" value="1"/>
</dbReference>
<keyword evidence="3" id="KW-1185">Reference proteome</keyword>
<evidence type="ECO:0000259" key="1">
    <source>
        <dbReference type="Pfam" id="PF02541"/>
    </source>
</evidence>
<dbReference type="GO" id="GO:0016462">
    <property type="term" value="F:pyrophosphatase activity"/>
    <property type="evidence" value="ECO:0007669"/>
    <property type="project" value="TreeGrafter"/>
</dbReference>
<name>A0A3M0B4Z4_9AQUI</name>
<dbReference type="Gene3D" id="3.30.420.40">
    <property type="match status" value="1"/>
</dbReference>
<dbReference type="OrthoDB" id="9807195at2"/>
<proteinExistence type="predicted"/>
<accession>A0A3M0B4Z4</accession>
<dbReference type="SUPFAM" id="SSF53067">
    <property type="entry name" value="Actin-like ATPase domain"/>
    <property type="match status" value="2"/>
</dbReference>
<dbReference type="Gene3D" id="3.30.420.150">
    <property type="entry name" value="Exopolyphosphatase. Domain 2"/>
    <property type="match status" value="1"/>
</dbReference>
<comment type="caution">
    <text evidence="2">The sequence shown here is derived from an EMBL/GenBank/DDBJ whole genome shotgun (WGS) entry which is preliminary data.</text>
</comment>
<dbReference type="InterPro" id="IPR050273">
    <property type="entry name" value="GppA/Ppx_hydrolase"/>
</dbReference>
<evidence type="ECO:0000313" key="3">
    <source>
        <dbReference type="Proteomes" id="UP000280842"/>
    </source>
</evidence>
<dbReference type="Proteomes" id="UP000280842">
    <property type="component" value="Unassembled WGS sequence"/>
</dbReference>
<dbReference type="InterPro" id="IPR003695">
    <property type="entry name" value="Ppx_GppA_N"/>
</dbReference>
<gene>
    <name evidence="2" type="ORF">CLV39_1718</name>
</gene>
<sequence>MVKKIAIIDIGTYSTRLLISAIHKKNSIIETINSVEDIFSTGKITSLGRKLKETGYLQKDAIDETLSVLKEYKMIIDEYKVDYVKAYATQACREAKNGKDFVEKVKAIGIDVEIIDGKKEAYLSFLATAYGVYPDNSFVMIDQGGGSTEYAYGIKEGDSFKLKDSISFPFGIVGLTERFIKHDPPLKEELKALEDFIRKDIEKAYEKMKDTYYLIGLGGTITTLVALEKKIFPYSSEKVHKQRLSYTQINKWLNKLSSIPVEERKKIPQIEDKRAEVILSGILIFKVSMKVFNKEEIIVSDWGLRHGAIIDFILNKNL</sequence>